<feature type="chain" id="PRO_5037541971" evidence="1">
    <location>
        <begin position="29"/>
        <end position="274"/>
    </location>
</feature>
<reference evidence="2" key="1">
    <citation type="submission" date="2020-04" db="EMBL/GenBank/DDBJ databases">
        <title>Deep metagenomics examines the oral microbiome during advanced dental caries in children, revealing novel taxa and co-occurrences with host molecules.</title>
        <authorList>
            <person name="Baker J.L."/>
            <person name="Morton J.T."/>
            <person name="Dinis M."/>
            <person name="Alvarez R."/>
            <person name="Tran N.C."/>
            <person name="Knight R."/>
            <person name="Edlund A."/>
        </authorList>
    </citation>
    <scope>NUCLEOTIDE SEQUENCE</scope>
    <source>
        <strain evidence="2">JCVI_34_bin.1</strain>
    </source>
</reference>
<dbReference type="SUPFAM" id="SSF51126">
    <property type="entry name" value="Pectin lyase-like"/>
    <property type="match status" value="1"/>
</dbReference>
<proteinExistence type="predicted"/>
<evidence type="ECO:0000313" key="2">
    <source>
        <dbReference type="EMBL" id="MBF0969836.1"/>
    </source>
</evidence>
<sequence>MKTSHRLKLVGLLSWCIAMIALSTPAPAQTEYDIWICGTQVTSENCGDLSVIEGVNGTVTYDPTTNTLTLQRATINIGEEGQAIYSEVNDLILKVIETNNVTTVKASALFFTKPLTITGGGTLNAKSEDFCAIYAWGTDLTIDDCTVNASSAGYGINGDSGESEKLTIRNADVTAEGGQEGAICNFYSLTLEGCTITQPAGAAFDATLNGVALNGELVKSGLTIAKGTSGILQPAISTTATKGIYTLNGQKLRGRLRDQAKGLYIVSGKKVVNK</sequence>
<dbReference type="RefSeq" id="WP_303763000.1">
    <property type="nucleotide sequence ID" value="NZ_JABZGR010000003.1"/>
</dbReference>
<dbReference type="EMBL" id="JABZGR010000003">
    <property type="protein sequence ID" value="MBF0969836.1"/>
    <property type="molecule type" value="Genomic_DNA"/>
</dbReference>
<dbReference type="Proteomes" id="UP000704068">
    <property type="component" value="Unassembled WGS sequence"/>
</dbReference>
<gene>
    <name evidence="2" type="ORF">HXK21_02160</name>
</gene>
<dbReference type="InterPro" id="IPR011050">
    <property type="entry name" value="Pectin_lyase_fold/virulence"/>
</dbReference>
<organism evidence="2 3">
    <name type="scientific">Alloprevotella tannerae</name>
    <dbReference type="NCBI Taxonomy" id="76122"/>
    <lineage>
        <taxon>Bacteria</taxon>
        <taxon>Pseudomonadati</taxon>
        <taxon>Bacteroidota</taxon>
        <taxon>Bacteroidia</taxon>
        <taxon>Bacteroidales</taxon>
        <taxon>Prevotellaceae</taxon>
        <taxon>Alloprevotella</taxon>
    </lineage>
</organism>
<name>A0A929WZH2_9BACT</name>
<dbReference type="AlphaFoldDB" id="A0A929WZH2"/>
<comment type="caution">
    <text evidence="2">The sequence shown here is derived from an EMBL/GenBank/DDBJ whole genome shotgun (WGS) entry which is preliminary data.</text>
</comment>
<feature type="signal peptide" evidence="1">
    <location>
        <begin position="1"/>
        <end position="28"/>
    </location>
</feature>
<keyword evidence="1" id="KW-0732">Signal</keyword>
<accession>A0A929WZH2</accession>
<protein>
    <submittedName>
        <fullName evidence="2">Peptidase</fullName>
    </submittedName>
</protein>
<evidence type="ECO:0000256" key="1">
    <source>
        <dbReference type="SAM" id="SignalP"/>
    </source>
</evidence>
<evidence type="ECO:0000313" key="3">
    <source>
        <dbReference type="Proteomes" id="UP000704068"/>
    </source>
</evidence>